<proteinExistence type="predicted"/>
<accession>A0A3N0UTI4</accession>
<dbReference type="EMBL" id="RJUJ01000002">
    <property type="protein sequence ID" value="ROH83847.1"/>
    <property type="molecule type" value="Genomic_DNA"/>
</dbReference>
<dbReference type="RefSeq" id="WP_085688729.1">
    <property type="nucleotide sequence ID" value="NZ_CP065534.1"/>
</dbReference>
<comment type="caution">
    <text evidence="1">The sequence shown here is derived from an EMBL/GenBank/DDBJ whole genome shotgun (WGS) entry which is preliminary data.</text>
</comment>
<evidence type="ECO:0000313" key="2">
    <source>
        <dbReference type="Proteomes" id="UP000274511"/>
    </source>
</evidence>
<reference evidence="1 2" key="1">
    <citation type="submission" date="2018-10" db="EMBL/GenBank/DDBJ databases">
        <title>New species genome.</title>
        <authorList>
            <person name="Li Y."/>
        </authorList>
    </citation>
    <scope>NUCLEOTIDE SEQUENCE [LARGE SCALE GENOMIC DNA]</scope>
    <source>
        <strain evidence="1 2">L6_4B</strain>
    </source>
</reference>
<organism evidence="1 2">
    <name type="scientific">Lonsdalea populi</name>
    <dbReference type="NCBI Taxonomy" id="1172565"/>
    <lineage>
        <taxon>Bacteria</taxon>
        <taxon>Pseudomonadati</taxon>
        <taxon>Pseudomonadota</taxon>
        <taxon>Gammaproteobacteria</taxon>
        <taxon>Enterobacterales</taxon>
        <taxon>Pectobacteriaceae</taxon>
        <taxon>Lonsdalea</taxon>
    </lineage>
</organism>
<name>A0A3N0UTI4_9GAMM</name>
<dbReference type="OrthoDB" id="79831at2"/>
<evidence type="ECO:0000313" key="1">
    <source>
        <dbReference type="EMBL" id="ROH83847.1"/>
    </source>
</evidence>
<gene>
    <name evidence="1" type="ORF">EC392_02170</name>
</gene>
<protein>
    <submittedName>
        <fullName evidence="1">Uncharacterized protein</fullName>
    </submittedName>
</protein>
<dbReference type="AlphaFoldDB" id="A0A3N0UTI4"/>
<dbReference type="Proteomes" id="UP000274511">
    <property type="component" value="Unassembled WGS sequence"/>
</dbReference>
<sequence>MTTRKTDREVNKEVLKRHLSAWLDGPLTFTATAHQVAELTGKHLKHVRRDIKRMRERRGQPLGTLEVLEGHDFLMLLASYNTPVSFEVIEALAELYSDKGEPTL</sequence>
<dbReference type="GeneID" id="61123180"/>